<sequence length="653" mass="73368">MAGNDGLYQEDVMDTTEDAPAGGDYSVTSAGPAIHVHEPERTNDDNREDGNARPPEVVVGIRRNANGTIGSVFSGNKIRHLKKEDGIPLWRKDIQHDFLRYVFEDQTKCFTDVDGSLGKTFSEVFIGAMQRSSKTSKVLKEKLLNEKEQATRMAMICLLVNIGRMNTTLNFFPEMRAQLRTYHAIPCLQADQDPNAQYKGLQDAPRLKSILKGACEDTDEPRTMEKVRAGTIPRTNIVNLIFVLSQDVQKVSELHFDKKQDFFDLVVQSNVSSLSRARAFLWLMWWYMQSNFTKEDALNNPFGPGQYSSEDPESLPIKVPELVTLTDEEVMLENVDTEEELAFGEEMRLVRKRILEDEDILSHTVKKTAGPSPARSEVGRTRENTPEGTSSLSRPKKSNLDTSTIEKPQGSIRLNLKASHFDRPGENASPAPGGFTHSTPSSLAPFNKRLRPETSHQKAVNLNRRMHIDKILFKKWKADTKVLRRNRKHHGLNPLYRQIKRTYYLPEIYDSEEEDSAGPGGLTPIMPFKDSVEHDDFGGYAHHYKKVLQRSIRRLARDDGIEFTAYELMPSVKAQQANGAKAPTKPRPRPVGKKSGGLIPAKISMPADDLDDLDMDLLGEGQDDTLISSAAESDDAELTEDDFSYADPYATVK</sequence>
<dbReference type="Proteomes" id="UP000664169">
    <property type="component" value="Unassembled WGS sequence"/>
</dbReference>
<keyword evidence="3" id="KW-1185">Reference proteome</keyword>
<evidence type="ECO:0000256" key="1">
    <source>
        <dbReference type="SAM" id="MobiDB-lite"/>
    </source>
</evidence>
<dbReference type="OrthoDB" id="5413003at2759"/>
<dbReference type="GO" id="GO:0031011">
    <property type="term" value="C:Ino80 complex"/>
    <property type="evidence" value="ECO:0007669"/>
    <property type="project" value="InterPro"/>
</dbReference>
<evidence type="ECO:0008006" key="4">
    <source>
        <dbReference type="Google" id="ProtNLM"/>
    </source>
</evidence>
<feature type="region of interest" description="Disordered" evidence="1">
    <location>
        <begin position="364"/>
        <end position="462"/>
    </location>
</feature>
<dbReference type="EMBL" id="CAJPDQ010000010">
    <property type="protein sequence ID" value="CAF9915387.1"/>
    <property type="molecule type" value="Genomic_DNA"/>
</dbReference>
<feature type="region of interest" description="Disordered" evidence="1">
    <location>
        <begin position="574"/>
        <end position="653"/>
    </location>
</feature>
<feature type="compositionally biased region" description="Acidic residues" evidence="1">
    <location>
        <begin position="608"/>
        <end position="623"/>
    </location>
</feature>
<name>A0A8H3EZC6_9LECA</name>
<feature type="compositionally biased region" description="Acidic residues" evidence="1">
    <location>
        <begin position="632"/>
        <end position="644"/>
    </location>
</feature>
<accession>A0A8H3EZC6</accession>
<dbReference type="AlphaFoldDB" id="A0A8H3EZC6"/>
<dbReference type="PANTHER" id="PTHR37287">
    <property type="entry name" value="INO EIGHTY SUBUNIT 1"/>
    <property type="match status" value="1"/>
</dbReference>
<dbReference type="InterPro" id="IPR038014">
    <property type="entry name" value="Ies1"/>
</dbReference>
<comment type="caution">
    <text evidence="2">The sequence shown here is derived from an EMBL/GenBank/DDBJ whole genome shotgun (WGS) entry which is preliminary data.</text>
</comment>
<reference evidence="2" key="1">
    <citation type="submission" date="2021-03" db="EMBL/GenBank/DDBJ databases">
        <authorList>
            <person name="Tagirdzhanova G."/>
        </authorList>
    </citation>
    <scope>NUCLEOTIDE SEQUENCE</scope>
</reference>
<evidence type="ECO:0000313" key="2">
    <source>
        <dbReference type="EMBL" id="CAF9915387.1"/>
    </source>
</evidence>
<protein>
    <recommendedName>
        <fullName evidence="4">Ino eighty subunit 1</fullName>
    </recommendedName>
</protein>
<organism evidence="2 3">
    <name type="scientific">Gomphillus americanus</name>
    <dbReference type="NCBI Taxonomy" id="1940652"/>
    <lineage>
        <taxon>Eukaryota</taxon>
        <taxon>Fungi</taxon>
        <taxon>Dikarya</taxon>
        <taxon>Ascomycota</taxon>
        <taxon>Pezizomycotina</taxon>
        <taxon>Lecanoromycetes</taxon>
        <taxon>OSLEUM clade</taxon>
        <taxon>Ostropomycetidae</taxon>
        <taxon>Ostropales</taxon>
        <taxon>Graphidaceae</taxon>
        <taxon>Gomphilloideae</taxon>
        <taxon>Gomphillus</taxon>
    </lineage>
</organism>
<evidence type="ECO:0000313" key="3">
    <source>
        <dbReference type="Proteomes" id="UP000664169"/>
    </source>
</evidence>
<feature type="region of interest" description="Disordered" evidence="1">
    <location>
        <begin position="1"/>
        <end position="54"/>
    </location>
</feature>
<proteinExistence type="predicted"/>
<dbReference type="PANTHER" id="PTHR37287:SF1">
    <property type="entry name" value="INO EIGHTY SUBUNIT 1"/>
    <property type="match status" value="1"/>
</dbReference>
<gene>
    <name evidence="2" type="ORF">GOMPHAMPRED_000732</name>
</gene>
<feature type="compositionally biased region" description="Basic and acidic residues" evidence="1">
    <location>
        <begin position="35"/>
        <end position="51"/>
    </location>
</feature>